<keyword evidence="2" id="KW-1185">Reference proteome</keyword>
<gene>
    <name evidence="1" type="ORF">R3Q16_31355</name>
</gene>
<protein>
    <submittedName>
        <fullName evidence="1">Uncharacterized protein</fullName>
    </submittedName>
</protein>
<dbReference type="RefSeq" id="WP_317545590.1">
    <property type="nucleotide sequence ID" value="NZ_JAWLKB010000032.1"/>
</dbReference>
<evidence type="ECO:0000313" key="1">
    <source>
        <dbReference type="EMBL" id="MDV6271128.1"/>
    </source>
</evidence>
<reference evidence="1 2" key="1">
    <citation type="submission" date="2023-10" db="EMBL/GenBank/DDBJ databases">
        <title>Development of a sustainable strategy for remediation of hydrocarbon-contaminated territories based on the waste exchange concept.</title>
        <authorList>
            <person name="Krivoruchko A."/>
        </authorList>
    </citation>
    <scope>NUCLEOTIDE SEQUENCE [LARGE SCALE GENOMIC DNA]</scope>
    <source>
        <strain evidence="1 2">IEGM 1203</strain>
    </source>
</reference>
<organism evidence="1 2">
    <name type="scientific">Rhodococcus globerulus</name>
    <dbReference type="NCBI Taxonomy" id="33008"/>
    <lineage>
        <taxon>Bacteria</taxon>
        <taxon>Bacillati</taxon>
        <taxon>Actinomycetota</taxon>
        <taxon>Actinomycetes</taxon>
        <taxon>Mycobacteriales</taxon>
        <taxon>Nocardiaceae</taxon>
        <taxon>Rhodococcus</taxon>
    </lineage>
</organism>
<sequence>MASERCRHVPVHQQTAVVDIRTSQRCFQCCIHQSIVEFSDISDGLTPLRQWRWCRSVVEHLGQAVEGPVDDKVALCEVLRIVRLGEGVEAAQWHNHDLVLAVPGEEVAADGVALAPAELPFRLMVLWPLKCVVASY</sequence>
<accession>A0ABU4C418</accession>
<proteinExistence type="predicted"/>
<name>A0ABU4C418_RHOGO</name>
<comment type="caution">
    <text evidence="1">The sequence shown here is derived from an EMBL/GenBank/DDBJ whole genome shotgun (WGS) entry which is preliminary data.</text>
</comment>
<evidence type="ECO:0000313" key="2">
    <source>
        <dbReference type="Proteomes" id="UP001185927"/>
    </source>
</evidence>
<dbReference type="EMBL" id="JAWLKB010000032">
    <property type="protein sequence ID" value="MDV6271128.1"/>
    <property type="molecule type" value="Genomic_DNA"/>
</dbReference>
<dbReference type="Proteomes" id="UP001185927">
    <property type="component" value="Unassembled WGS sequence"/>
</dbReference>